<keyword evidence="3" id="KW-1185">Reference proteome</keyword>
<dbReference type="PANTHER" id="PTHR33993">
    <property type="entry name" value="GLYOXALASE-RELATED"/>
    <property type="match status" value="1"/>
</dbReference>
<dbReference type="RefSeq" id="WP_105941344.1">
    <property type="nucleotide sequence ID" value="NZ_CP027433.1"/>
</dbReference>
<evidence type="ECO:0000259" key="1">
    <source>
        <dbReference type="PROSITE" id="PS51819"/>
    </source>
</evidence>
<protein>
    <submittedName>
        <fullName evidence="2">Glyoxalase</fullName>
    </submittedName>
</protein>
<reference evidence="2 3" key="1">
    <citation type="submission" date="2018-03" db="EMBL/GenBank/DDBJ databases">
        <title>Characteristics and genome of n-alkane degrading marine bacteria Gordonia iterans isolated from crude oil contaminated in Tae-an, South Korea.</title>
        <authorList>
            <person name="Lee S.-S."/>
            <person name="Kim H."/>
        </authorList>
    </citation>
    <scope>NUCLEOTIDE SEQUENCE [LARGE SCALE GENOMIC DNA]</scope>
    <source>
        <strain evidence="2 3">Co17</strain>
    </source>
</reference>
<accession>A0A2S0KD61</accession>
<dbReference type="PROSITE" id="PS51819">
    <property type="entry name" value="VOC"/>
    <property type="match status" value="2"/>
</dbReference>
<dbReference type="InterPro" id="IPR029068">
    <property type="entry name" value="Glyas_Bleomycin-R_OHBP_Dase"/>
</dbReference>
<dbReference type="AlphaFoldDB" id="A0A2S0KD61"/>
<dbReference type="KEGG" id="git:C6V83_04245"/>
<sequence length="259" mass="27371">MADYSAPDGAPIWFDLTSSDPERAVEFYGALFGWEAKAPNPEFAGYRDFTLDGDPIAGLAPHLPEAGGPADVWNVYLRTDDAQATAARIVAFGGEEVFPPMAVGDLGVLGYARDSAGAAVGYWQSGDHPGFRAWGVHGAPYWFECHSRDRAQALGFYRDVFGARPEPVPGAPGGYTQLFYGDTAYAGLMDANALPLPGEVPTSWSVYLYADDVAATAARALELGGSIVRGAERTPYGTLATVTDPMGAVFSLGHAPEPS</sequence>
<dbReference type="OrthoDB" id="9793039at2"/>
<evidence type="ECO:0000313" key="3">
    <source>
        <dbReference type="Proteomes" id="UP000239814"/>
    </source>
</evidence>
<dbReference type="PANTHER" id="PTHR33993:SF10">
    <property type="entry name" value="CONSERVED PROTEIN"/>
    <property type="match status" value="1"/>
</dbReference>
<evidence type="ECO:0000313" key="2">
    <source>
        <dbReference type="EMBL" id="AVL99609.1"/>
    </source>
</evidence>
<proteinExistence type="predicted"/>
<dbReference type="CDD" id="cd07247">
    <property type="entry name" value="SgaA_N_like"/>
    <property type="match status" value="2"/>
</dbReference>
<dbReference type="Gene3D" id="3.10.180.10">
    <property type="entry name" value="2,3-Dihydroxybiphenyl 1,2-Dioxygenase, domain 1"/>
    <property type="match status" value="2"/>
</dbReference>
<feature type="domain" description="VOC" evidence="1">
    <location>
        <begin position="10"/>
        <end position="125"/>
    </location>
</feature>
<name>A0A2S0KD61_9ACTN</name>
<dbReference type="InterPro" id="IPR037523">
    <property type="entry name" value="VOC_core"/>
</dbReference>
<dbReference type="SUPFAM" id="SSF54593">
    <property type="entry name" value="Glyoxalase/Bleomycin resistance protein/Dihydroxybiphenyl dioxygenase"/>
    <property type="match status" value="2"/>
</dbReference>
<dbReference type="Pfam" id="PF00903">
    <property type="entry name" value="Glyoxalase"/>
    <property type="match status" value="2"/>
</dbReference>
<dbReference type="InterPro" id="IPR004360">
    <property type="entry name" value="Glyas_Fos-R_dOase_dom"/>
</dbReference>
<gene>
    <name evidence="2" type="ORF">C6V83_04245</name>
</gene>
<dbReference type="EMBL" id="CP027433">
    <property type="protein sequence ID" value="AVL99609.1"/>
    <property type="molecule type" value="Genomic_DNA"/>
</dbReference>
<dbReference type="InterPro" id="IPR052164">
    <property type="entry name" value="Anthracycline_SecMetBiosynth"/>
</dbReference>
<feature type="domain" description="VOC" evidence="1">
    <location>
        <begin position="139"/>
        <end position="255"/>
    </location>
</feature>
<organism evidence="2 3">
    <name type="scientific">Gordonia iterans</name>
    <dbReference type="NCBI Taxonomy" id="1004901"/>
    <lineage>
        <taxon>Bacteria</taxon>
        <taxon>Bacillati</taxon>
        <taxon>Actinomycetota</taxon>
        <taxon>Actinomycetes</taxon>
        <taxon>Mycobacteriales</taxon>
        <taxon>Gordoniaceae</taxon>
        <taxon>Gordonia</taxon>
    </lineage>
</organism>
<dbReference type="Proteomes" id="UP000239814">
    <property type="component" value="Chromosome"/>
</dbReference>